<comment type="subcellular location">
    <subcellularLocation>
        <location evidence="1">Cytoplasm</location>
    </subcellularLocation>
</comment>
<evidence type="ECO:0000259" key="5">
    <source>
        <dbReference type="Pfam" id="PF15904"/>
    </source>
</evidence>
<sequence length="642" mass="73004">MICLKMNTISYVANLLKPVSTEVFTGKGKLCLSTDYLNKLNSAFELNISEENSSSFHRIQTSNKKNNYIRDLQFLLDLVQKTLSLKIIPDGAVSSGVDISRFKNIKELEIQKININNITGLQKVRPQLQELTCLHSINCLTDVLDKCGGDNSQRYSWNELRRAKFSHNDIVEIDDCVDSMILLQSLDLSHNQINKVDFINQLPNLKYLNISYNKLDKIPTFKGQICSRLQVLILKHNFIEELGGLTSLFNLVQLDISHNCLLEHKKLLSVSHLISLQWLNLQGNPISYHPQHRNLSCNYLNKNSSTLKFVLDNIPLSKIEKGLTGSLYPIFQTSNLSLLSSSSDELSNEALQDKARKIRNVTIEDDNAVKQETPFMATPSTSFQHLELKRQVEQLREEYGESWLYQSGILVQDALGLQNPSIVSSTPCHGAVDTVNFENQMKNESTGSFADFETADSMLISTEKEDNFQSANEDPLLFHNVVQTQDDNISDISDGEDICYGGEESIYLVTNVNDQEQVFVVLTKTHISERDVTTGKEKARWHVNTISSCVKLVDDQNIIKIEFDTLRRDRKQRIYEFESTEIQNFYSSLQEEIMDAKKSVAETIYQCMKCSELFPEHNKNALLEEPSVTCPKCKSNLVVENI</sequence>
<evidence type="ECO:0000256" key="2">
    <source>
        <dbReference type="ARBA" id="ARBA00022490"/>
    </source>
</evidence>
<keyword evidence="4" id="KW-0677">Repeat</keyword>
<organism evidence="6 7">
    <name type="scientific">Exocentrus adspersus</name>
    <dbReference type="NCBI Taxonomy" id="1586481"/>
    <lineage>
        <taxon>Eukaryota</taxon>
        <taxon>Metazoa</taxon>
        <taxon>Ecdysozoa</taxon>
        <taxon>Arthropoda</taxon>
        <taxon>Hexapoda</taxon>
        <taxon>Insecta</taxon>
        <taxon>Pterygota</taxon>
        <taxon>Neoptera</taxon>
        <taxon>Endopterygota</taxon>
        <taxon>Coleoptera</taxon>
        <taxon>Polyphaga</taxon>
        <taxon>Cucujiformia</taxon>
        <taxon>Chrysomeloidea</taxon>
        <taxon>Cerambycidae</taxon>
        <taxon>Lamiinae</taxon>
        <taxon>Acanthocinini</taxon>
        <taxon>Exocentrus</taxon>
    </lineage>
</organism>
<protein>
    <recommendedName>
        <fullName evidence="5">LKB1 serine/threonine kinase interacting protein 1 N-terminal domain-containing protein</fullName>
    </recommendedName>
</protein>
<keyword evidence="7" id="KW-1185">Reference proteome</keyword>
<dbReference type="Pfam" id="PF15904">
    <property type="entry name" value="LIP1"/>
    <property type="match status" value="1"/>
</dbReference>
<dbReference type="EMBL" id="JANEYG010000009">
    <property type="protein sequence ID" value="KAJ8921662.1"/>
    <property type="molecule type" value="Genomic_DNA"/>
</dbReference>
<dbReference type="PANTHER" id="PTHR15454:SF69">
    <property type="entry name" value="SERINE_THREONINE-PROTEIN KINASE 11-INTERACTING PROTEIN"/>
    <property type="match status" value="1"/>
</dbReference>
<comment type="caution">
    <text evidence="6">The sequence shown here is derived from an EMBL/GenBank/DDBJ whole genome shotgun (WGS) entry which is preliminary data.</text>
</comment>
<dbReference type="SMART" id="SM00369">
    <property type="entry name" value="LRR_TYP"/>
    <property type="match status" value="3"/>
</dbReference>
<dbReference type="PRINTS" id="PR00019">
    <property type="entry name" value="LEURICHRPT"/>
</dbReference>
<keyword evidence="3" id="KW-0433">Leucine-rich repeat</keyword>
<dbReference type="InterPro" id="IPR031782">
    <property type="entry name" value="LIP1_N"/>
</dbReference>
<dbReference type="Gene3D" id="3.80.10.10">
    <property type="entry name" value="Ribonuclease Inhibitor"/>
    <property type="match status" value="2"/>
</dbReference>
<name>A0AAV8W4X7_9CUCU</name>
<dbReference type="PROSITE" id="PS51450">
    <property type="entry name" value="LRR"/>
    <property type="match status" value="3"/>
</dbReference>
<dbReference type="GO" id="GO:0005737">
    <property type="term" value="C:cytoplasm"/>
    <property type="evidence" value="ECO:0007669"/>
    <property type="project" value="UniProtKB-SubCell"/>
</dbReference>
<proteinExistence type="predicted"/>
<evidence type="ECO:0000256" key="3">
    <source>
        <dbReference type="ARBA" id="ARBA00022614"/>
    </source>
</evidence>
<dbReference type="Pfam" id="PF12799">
    <property type="entry name" value="LRR_4"/>
    <property type="match status" value="1"/>
</dbReference>
<dbReference type="AlphaFoldDB" id="A0AAV8W4X7"/>
<dbReference type="Proteomes" id="UP001159042">
    <property type="component" value="Unassembled WGS sequence"/>
</dbReference>
<gene>
    <name evidence="6" type="ORF">NQ315_010571</name>
</gene>
<dbReference type="PANTHER" id="PTHR15454">
    <property type="entry name" value="NISCHARIN RELATED"/>
    <property type="match status" value="1"/>
</dbReference>
<reference evidence="6 7" key="1">
    <citation type="journal article" date="2023" name="Insect Mol. Biol.">
        <title>Genome sequencing provides insights into the evolution of gene families encoding plant cell wall-degrading enzymes in longhorned beetles.</title>
        <authorList>
            <person name="Shin N.R."/>
            <person name="Okamura Y."/>
            <person name="Kirsch R."/>
            <person name="Pauchet Y."/>
        </authorList>
    </citation>
    <scope>NUCLEOTIDE SEQUENCE [LARGE SCALE GENOMIC DNA]</scope>
    <source>
        <strain evidence="6">EAD_L_NR</strain>
    </source>
</reference>
<dbReference type="InterPro" id="IPR032675">
    <property type="entry name" value="LRR_dom_sf"/>
</dbReference>
<accession>A0AAV8W4X7</accession>
<evidence type="ECO:0000256" key="4">
    <source>
        <dbReference type="ARBA" id="ARBA00022737"/>
    </source>
</evidence>
<evidence type="ECO:0000313" key="7">
    <source>
        <dbReference type="Proteomes" id="UP001159042"/>
    </source>
</evidence>
<feature type="domain" description="LKB1 serine/threonine kinase interacting protein 1 N-terminal" evidence="5">
    <location>
        <begin position="8"/>
        <end position="88"/>
    </location>
</feature>
<dbReference type="SUPFAM" id="SSF52058">
    <property type="entry name" value="L domain-like"/>
    <property type="match status" value="1"/>
</dbReference>
<evidence type="ECO:0000256" key="1">
    <source>
        <dbReference type="ARBA" id="ARBA00004496"/>
    </source>
</evidence>
<dbReference type="InterPro" id="IPR001611">
    <property type="entry name" value="Leu-rich_rpt"/>
</dbReference>
<dbReference type="InterPro" id="IPR003591">
    <property type="entry name" value="Leu-rich_rpt_typical-subtyp"/>
</dbReference>
<evidence type="ECO:0000313" key="6">
    <source>
        <dbReference type="EMBL" id="KAJ8921662.1"/>
    </source>
</evidence>
<keyword evidence="2" id="KW-0963">Cytoplasm</keyword>
<dbReference type="InterPro" id="IPR025875">
    <property type="entry name" value="Leu-rich_rpt_4"/>
</dbReference>